<dbReference type="Gene3D" id="3.40.50.720">
    <property type="entry name" value="NAD(P)-binding Rossmann-like Domain"/>
    <property type="match status" value="1"/>
</dbReference>
<dbReference type="Gene3D" id="3.90.180.10">
    <property type="entry name" value="Medium-chain alcohol dehydrogenases, catalytic domain"/>
    <property type="match status" value="1"/>
</dbReference>
<dbReference type="KEGG" id="ndv:NDEV_1746"/>
<proteinExistence type="predicted"/>
<protein>
    <submittedName>
        <fullName evidence="4">NADPH:quinone reductase, Zn-dependent</fullName>
        <ecNumber evidence="4">1.6.5.5</ecNumber>
    </submittedName>
</protein>
<gene>
    <name evidence="4" type="ORF">NDEV_1746</name>
</gene>
<sequence length="332" mass="36186">MKAIVIRKHGGPDVLSYEQIQDPSPEKGHVLVRVNYCAVNHLDIWVRNGMPGKSVVFPHILGCDICGTILEEFGDFRKGDKVIVYPAVDTSIPRVSFGIIGGFGKYGGGYAEIVSVPKKNIIKKPGWLSDKEAAAINISYLTAWNMLERSRCEKGDTILIWGANSGVGSAAILLAKAKGLKIITITSDKNKTALAKKLGADFVIDRSIKDVTLEVLRLTNQVGVDAVIDHVGAKTWPISLEVLKVKGRMITCGTTTGGEAVVNIRSLYSKEAQIIGAYLGSKSQLVSLHKFMKLKKIRPVIDSVFDLKDVKDAHQKMEESNQFGKILLQVSS</sequence>
<dbReference type="InterPro" id="IPR013149">
    <property type="entry name" value="ADH-like_C"/>
</dbReference>
<evidence type="ECO:0000313" key="4">
    <source>
        <dbReference type="EMBL" id="CUR52508.1"/>
    </source>
</evidence>
<dbReference type="PANTHER" id="PTHR48106:SF18">
    <property type="entry name" value="QUINONE OXIDOREDUCTASE PIG3"/>
    <property type="match status" value="1"/>
</dbReference>
<dbReference type="Pfam" id="PF00107">
    <property type="entry name" value="ADH_zinc_N"/>
    <property type="match status" value="1"/>
</dbReference>
<evidence type="ECO:0000259" key="3">
    <source>
        <dbReference type="SMART" id="SM00829"/>
    </source>
</evidence>
<dbReference type="InterPro" id="IPR036291">
    <property type="entry name" value="NAD(P)-bd_dom_sf"/>
</dbReference>
<organism evidence="4 5">
    <name type="scientific">Nitrosotalea devaniterrae</name>
    <dbReference type="NCBI Taxonomy" id="1078905"/>
    <lineage>
        <taxon>Archaea</taxon>
        <taxon>Nitrososphaerota</taxon>
        <taxon>Nitrososphaeria</taxon>
        <taxon>Nitrosotaleales</taxon>
        <taxon>Nitrosotaleaceae</taxon>
        <taxon>Nitrosotalea</taxon>
    </lineage>
</organism>
<dbReference type="InterPro" id="IPR020843">
    <property type="entry name" value="ER"/>
</dbReference>
<dbReference type="SUPFAM" id="SSF51735">
    <property type="entry name" value="NAD(P)-binding Rossmann-fold domains"/>
    <property type="match status" value="1"/>
</dbReference>
<reference evidence="5" key="1">
    <citation type="submission" date="2015-10" db="EMBL/GenBank/DDBJ databases">
        <authorList>
            <person name="Lehtovirta-Morley L.E."/>
            <person name="Vieille C."/>
        </authorList>
    </citation>
    <scope>NUCLEOTIDE SEQUENCE [LARGE SCALE GENOMIC DNA]</scope>
</reference>
<dbReference type="Pfam" id="PF08240">
    <property type="entry name" value="ADH_N"/>
    <property type="match status" value="1"/>
</dbReference>
<keyword evidence="2 4" id="KW-0560">Oxidoreductase</keyword>
<dbReference type="InterPro" id="IPR013154">
    <property type="entry name" value="ADH-like_N"/>
</dbReference>
<dbReference type="Proteomes" id="UP000196239">
    <property type="component" value="Chromosome 1"/>
</dbReference>
<dbReference type="GO" id="GO:0070402">
    <property type="term" value="F:NADPH binding"/>
    <property type="evidence" value="ECO:0007669"/>
    <property type="project" value="TreeGrafter"/>
</dbReference>
<dbReference type="InterPro" id="IPR011032">
    <property type="entry name" value="GroES-like_sf"/>
</dbReference>
<dbReference type="PANTHER" id="PTHR48106">
    <property type="entry name" value="QUINONE OXIDOREDUCTASE PIG3-RELATED"/>
    <property type="match status" value="1"/>
</dbReference>
<dbReference type="SMART" id="SM00829">
    <property type="entry name" value="PKS_ER"/>
    <property type="match status" value="1"/>
</dbReference>
<evidence type="ECO:0000256" key="1">
    <source>
        <dbReference type="ARBA" id="ARBA00022857"/>
    </source>
</evidence>
<name>A0A128A589_9ARCH</name>
<dbReference type="GO" id="GO:0003960">
    <property type="term" value="F:quinone reductase (NADPH) activity"/>
    <property type="evidence" value="ECO:0007669"/>
    <property type="project" value="UniProtKB-EC"/>
</dbReference>
<keyword evidence="1" id="KW-0521">NADP</keyword>
<dbReference type="EMBL" id="LN890280">
    <property type="protein sequence ID" value="CUR52508.1"/>
    <property type="molecule type" value="Genomic_DNA"/>
</dbReference>
<dbReference type="EC" id="1.6.5.5" evidence="4"/>
<feature type="domain" description="Enoyl reductase (ER)" evidence="3">
    <location>
        <begin position="10"/>
        <end position="328"/>
    </location>
</feature>
<evidence type="ECO:0000256" key="2">
    <source>
        <dbReference type="ARBA" id="ARBA00023002"/>
    </source>
</evidence>
<keyword evidence="5" id="KW-1185">Reference proteome</keyword>
<evidence type="ECO:0000313" key="5">
    <source>
        <dbReference type="Proteomes" id="UP000196239"/>
    </source>
</evidence>
<dbReference type="AlphaFoldDB" id="A0A128A589"/>
<dbReference type="SUPFAM" id="SSF50129">
    <property type="entry name" value="GroES-like"/>
    <property type="match status" value="1"/>
</dbReference>
<accession>A0A128A589</accession>